<dbReference type="AlphaFoldDB" id="A0A9K3CW10"/>
<gene>
    <name evidence="2" type="ORF">KIPB_005812</name>
</gene>
<name>A0A9K3CW10_9EUKA</name>
<accession>A0A9K3CW10</accession>
<dbReference type="SMART" id="SM00232">
    <property type="entry name" value="JAB_MPN"/>
    <property type="match status" value="1"/>
</dbReference>
<dbReference type="Pfam" id="PF01398">
    <property type="entry name" value="JAB"/>
    <property type="match status" value="1"/>
</dbReference>
<dbReference type="Proteomes" id="UP000265618">
    <property type="component" value="Unassembled WGS sequence"/>
</dbReference>
<dbReference type="GO" id="GO:0008237">
    <property type="term" value="F:metallopeptidase activity"/>
    <property type="evidence" value="ECO:0007669"/>
    <property type="project" value="InterPro"/>
</dbReference>
<keyword evidence="3" id="KW-1185">Reference proteome</keyword>
<dbReference type="EMBL" id="BDIP01001407">
    <property type="protein sequence ID" value="GIQ84339.1"/>
    <property type="molecule type" value="Genomic_DNA"/>
</dbReference>
<evidence type="ECO:0000313" key="3">
    <source>
        <dbReference type="Proteomes" id="UP000265618"/>
    </source>
</evidence>
<dbReference type="Gene3D" id="3.40.140.10">
    <property type="entry name" value="Cytidine Deaminase, domain 2"/>
    <property type="match status" value="1"/>
</dbReference>
<dbReference type="InterPro" id="IPR000555">
    <property type="entry name" value="JAMM/MPN+_dom"/>
</dbReference>
<organism evidence="2 3">
    <name type="scientific">Kipferlia bialata</name>
    <dbReference type="NCBI Taxonomy" id="797122"/>
    <lineage>
        <taxon>Eukaryota</taxon>
        <taxon>Metamonada</taxon>
        <taxon>Carpediemonas-like organisms</taxon>
        <taxon>Kipferlia</taxon>
    </lineage>
</organism>
<comment type="caution">
    <text evidence="2">The sequence shown here is derived from an EMBL/GenBank/DDBJ whole genome shotgun (WGS) entry which is preliminary data.</text>
</comment>
<proteinExistence type="predicted"/>
<feature type="domain" description="JAB1/MPN/MOV34 metalloenzyme" evidence="1">
    <location>
        <begin position="7"/>
        <end position="145"/>
    </location>
</feature>
<sequence length="261" mass="29234">MSIKQQVAHVHPLVTMACLNHHVRREFSQSRAIGVLLGSSENRQIDLQYVFPVPFKMEEDRVVVCEESLEAQLNFHEATRPNTKPLGWFCTLKDSKVDNQVAEFFQRRLNISPMVRLTVDLETSNGEAVEISGLLERRDFTTKEVVFSDVQPLTIEYVSSEPERVVLAEIERSARHRDNTDSRSRLRELSIAAMAEVEAHLNNSKKLPDDLCATILSLHGKIQILTEAAGPSIGVQAEEVVDIVQGIIKTATGNGDDCDDE</sequence>
<protein>
    <recommendedName>
        <fullName evidence="1">JAB1/MPN/MOV34 metalloenzyme domain-containing protein</fullName>
    </recommendedName>
</protein>
<dbReference type="OrthoDB" id="25498at2759"/>
<dbReference type="PANTHER" id="PTHR10540">
    <property type="entry name" value="EUKARYOTIC TRANSLATION INITIATION FACTOR 3 SUBUNIT F-RELATED"/>
    <property type="match status" value="1"/>
</dbReference>
<dbReference type="PROSITE" id="PS51257">
    <property type="entry name" value="PROKAR_LIPOPROTEIN"/>
    <property type="match status" value="1"/>
</dbReference>
<evidence type="ECO:0000259" key="1">
    <source>
        <dbReference type="SMART" id="SM00232"/>
    </source>
</evidence>
<reference evidence="2 3" key="1">
    <citation type="journal article" date="2018" name="PLoS ONE">
        <title>The draft genome of Kipferlia bialata reveals reductive genome evolution in fornicate parasites.</title>
        <authorList>
            <person name="Tanifuji G."/>
            <person name="Takabayashi S."/>
            <person name="Kume K."/>
            <person name="Takagi M."/>
            <person name="Nakayama T."/>
            <person name="Kamikawa R."/>
            <person name="Inagaki Y."/>
            <person name="Hashimoto T."/>
        </authorList>
    </citation>
    <scope>NUCLEOTIDE SEQUENCE [LARGE SCALE GENOMIC DNA]</scope>
    <source>
        <strain evidence="2">NY0173</strain>
    </source>
</reference>
<evidence type="ECO:0000313" key="2">
    <source>
        <dbReference type="EMBL" id="GIQ84339.1"/>
    </source>
</evidence>